<evidence type="ECO:0000259" key="2">
    <source>
        <dbReference type="PROSITE" id="PS50995"/>
    </source>
</evidence>
<dbReference type="EMBL" id="BMGP01000001">
    <property type="protein sequence ID" value="GGF10218.1"/>
    <property type="molecule type" value="Genomic_DNA"/>
</dbReference>
<dbReference type="PROSITE" id="PS50995">
    <property type="entry name" value="HTH_MARR_2"/>
    <property type="match status" value="1"/>
</dbReference>
<dbReference type="InterPro" id="IPR036390">
    <property type="entry name" value="WH_DNA-bd_sf"/>
</dbReference>
<sequence length="199" mass="21585">MTTSDTLGERLRAAVGELVRATRTANQLPANQAAALGELEREGPRTTAQLAASCRIRHQSMTSIVQQLIARGEVMSTSHPTDGRAQLLSITADGRSVIVRDRENRAGRLAHEIDTQLSEDEREALSSAVTLIERLARAERESSEKPIREQAARPPAGLDQSGGSGSRPRRRQAVIATESSRIRRKLSAVKSDQSDDVAT</sequence>
<feature type="region of interest" description="Disordered" evidence="1">
    <location>
        <begin position="136"/>
        <end position="199"/>
    </location>
</feature>
<feature type="domain" description="HTH marR-type" evidence="2">
    <location>
        <begin position="1"/>
        <end position="134"/>
    </location>
</feature>
<keyword evidence="4" id="KW-1185">Reference proteome</keyword>
<dbReference type="Proteomes" id="UP000598775">
    <property type="component" value="Unassembled WGS sequence"/>
</dbReference>
<organism evidence="3 4">
    <name type="scientific">Subtercola lobariae</name>
    <dbReference type="NCBI Taxonomy" id="1588641"/>
    <lineage>
        <taxon>Bacteria</taxon>
        <taxon>Bacillati</taxon>
        <taxon>Actinomycetota</taxon>
        <taxon>Actinomycetes</taxon>
        <taxon>Micrococcales</taxon>
        <taxon>Microbacteriaceae</taxon>
        <taxon>Subtercola</taxon>
    </lineage>
</organism>
<dbReference type="InterPro" id="IPR036388">
    <property type="entry name" value="WH-like_DNA-bd_sf"/>
</dbReference>
<feature type="compositionally biased region" description="Basic and acidic residues" evidence="1">
    <location>
        <begin position="136"/>
        <end position="151"/>
    </location>
</feature>
<accession>A0A917AZ86</accession>
<name>A0A917AZ86_9MICO</name>
<proteinExistence type="predicted"/>
<dbReference type="GO" id="GO:0003700">
    <property type="term" value="F:DNA-binding transcription factor activity"/>
    <property type="evidence" value="ECO:0007669"/>
    <property type="project" value="InterPro"/>
</dbReference>
<dbReference type="Gene3D" id="1.10.10.10">
    <property type="entry name" value="Winged helix-like DNA-binding domain superfamily/Winged helix DNA-binding domain"/>
    <property type="match status" value="1"/>
</dbReference>
<dbReference type="InterPro" id="IPR000835">
    <property type="entry name" value="HTH_MarR-typ"/>
</dbReference>
<dbReference type="Gene3D" id="1.10.287.100">
    <property type="match status" value="1"/>
</dbReference>
<dbReference type="PANTHER" id="PTHR39515:SF2">
    <property type="entry name" value="HTH-TYPE TRANSCRIPTIONAL REGULATOR RV0880"/>
    <property type="match status" value="1"/>
</dbReference>
<evidence type="ECO:0000256" key="1">
    <source>
        <dbReference type="SAM" id="MobiDB-lite"/>
    </source>
</evidence>
<dbReference type="PANTHER" id="PTHR39515">
    <property type="entry name" value="CONSERVED PROTEIN"/>
    <property type="match status" value="1"/>
</dbReference>
<evidence type="ECO:0000313" key="3">
    <source>
        <dbReference type="EMBL" id="GGF10218.1"/>
    </source>
</evidence>
<dbReference type="SUPFAM" id="SSF46785">
    <property type="entry name" value="Winged helix' DNA-binding domain"/>
    <property type="match status" value="1"/>
</dbReference>
<protein>
    <recommendedName>
        <fullName evidence="2">HTH marR-type domain-containing protein</fullName>
    </recommendedName>
</protein>
<reference evidence="3 4" key="1">
    <citation type="journal article" date="2014" name="Int. J. Syst. Evol. Microbiol.">
        <title>Complete genome sequence of Corynebacterium casei LMG S-19264T (=DSM 44701T), isolated from a smear-ripened cheese.</title>
        <authorList>
            <consortium name="US DOE Joint Genome Institute (JGI-PGF)"/>
            <person name="Walter F."/>
            <person name="Albersmeier A."/>
            <person name="Kalinowski J."/>
            <person name="Ruckert C."/>
        </authorList>
    </citation>
    <scope>NUCLEOTIDE SEQUENCE [LARGE SCALE GENOMIC DNA]</scope>
    <source>
        <strain evidence="3 4">CGMCC 1.12976</strain>
    </source>
</reference>
<evidence type="ECO:0000313" key="4">
    <source>
        <dbReference type="Proteomes" id="UP000598775"/>
    </source>
</evidence>
<dbReference type="SMART" id="SM00347">
    <property type="entry name" value="HTH_MARR"/>
    <property type="match status" value="1"/>
</dbReference>
<dbReference type="InterPro" id="IPR052526">
    <property type="entry name" value="HTH-type_Bedaq_tolerance"/>
</dbReference>
<dbReference type="AlphaFoldDB" id="A0A917AZ86"/>
<dbReference type="Pfam" id="PF12802">
    <property type="entry name" value="MarR_2"/>
    <property type="match status" value="1"/>
</dbReference>
<dbReference type="RefSeq" id="WP_188671802.1">
    <property type="nucleotide sequence ID" value="NZ_BMGP01000001.1"/>
</dbReference>
<gene>
    <name evidence="3" type="ORF">GCM10011399_00110</name>
</gene>
<comment type="caution">
    <text evidence="3">The sequence shown here is derived from an EMBL/GenBank/DDBJ whole genome shotgun (WGS) entry which is preliminary data.</text>
</comment>